<gene>
    <name evidence="2" type="ORF">LZ496_13655</name>
</gene>
<dbReference type="RefSeq" id="WP_249905276.1">
    <property type="nucleotide sequence ID" value="NZ_JAMGBA010000004.1"/>
</dbReference>
<feature type="region of interest" description="Disordered" evidence="1">
    <location>
        <begin position="39"/>
        <end position="60"/>
    </location>
</feature>
<evidence type="ECO:0000256" key="1">
    <source>
        <dbReference type="SAM" id="MobiDB-lite"/>
    </source>
</evidence>
<sequence length="60" mass="7065">MDERVARLRQQADHCRELALGLNDERTISTLLAMAQEYDEKAEEVENYRPKPRRLRQPGP</sequence>
<proteinExistence type="predicted"/>
<evidence type="ECO:0000313" key="3">
    <source>
        <dbReference type="Proteomes" id="UP001203410"/>
    </source>
</evidence>
<dbReference type="Proteomes" id="UP001203410">
    <property type="component" value="Unassembled WGS sequence"/>
</dbReference>
<reference evidence="2 3" key="1">
    <citation type="submission" date="2022-05" db="EMBL/GenBank/DDBJ databases">
        <authorList>
            <person name="Jo J.-H."/>
            <person name="Im W.-T."/>
        </authorList>
    </citation>
    <scope>NUCLEOTIDE SEQUENCE [LARGE SCALE GENOMIC DNA]</scope>
    <source>
        <strain evidence="2 3">NSE70-1</strain>
    </source>
</reference>
<feature type="compositionally biased region" description="Basic residues" evidence="1">
    <location>
        <begin position="50"/>
        <end position="60"/>
    </location>
</feature>
<evidence type="ECO:0000313" key="2">
    <source>
        <dbReference type="EMBL" id="MCL6699821.1"/>
    </source>
</evidence>
<accession>A0ABT0RXY7</accession>
<organism evidence="2 3">
    <name type="scientific">Sphingomonas caseinilyticus</name>
    <dbReference type="NCBI Taxonomy" id="2908205"/>
    <lineage>
        <taxon>Bacteria</taxon>
        <taxon>Pseudomonadati</taxon>
        <taxon>Pseudomonadota</taxon>
        <taxon>Alphaproteobacteria</taxon>
        <taxon>Sphingomonadales</taxon>
        <taxon>Sphingomonadaceae</taxon>
        <taxon>Sphingomonas</taxon>
    </lineage>
</organism>
<name>A0ABT0RXY7_9SPHN</name>
<dbReference type="EMBL" id="JAMGBA010000004">
    <property type="protein sequence ID" value="MCL6699821.1"/>
    <property type="molecule type" value="Genomic_DNA"/>
</dbReference>
<comment type="caution">
    <text evidence="2">The sequence shown here is derived from an EMBL/GenBank/DDBJ whole genome shotgun (WGS) entry which is preliminary data.</text>
</comment>
<keyword evidence="3" id="KW-1185">Reference proteome</keyword>
<protein>
    <submittedName>
        <fullName evidence="2">Uncharacterized protein</fullName>
    </submittedName>
</protein>